<dbReference type="OrthoDB" id="623670at2759"/>
<dbReference type="CDD" id="cd22191">
    <property type="entry name" value="DPBB_RlpA_EXP_N-like"/>
    <property type="match status" value="1"/>
</dbReference>
<keyword evidence="1 3" id="KW-0732">Signal</keyword>
<dbReference type="InterPro" id="IPR036908">
    <property type="entry name" value="RlpA-like_sf"/>
</dbReference>
<evidence type="ECO:0000256" key="3">
    <source>
        <dbReference type="SAM" id="SignalP"/>
    </source>
</evidence>
<reference evidence="5 6" key="1">
    <citation type="submission" date="2017-04" db="EMBL/GenBank/DDBJ databases">
        <title>Genome sequencing of [Candida] sorbophila.</title>
        <authorList>
            <person name="Ahn J.O."/>
        </authorList>
    </citation>
    <scope>NUCLEOTIDE SEQUENCE [LARGE SCALE GENOMIC DNA]</scope>
    <source>
        <strain evidence="5 6">DS02</strain>
    </source>
</reference>
<gene>
    <name evidence="5" type="ORF">B9G98_02088</name>
</gene>
<dbReference type="InterPro" id="IPR051477">
    <property type="entry name" value="Expansin_CellWall"/>
</dbReference>
<dbReference type="RefSeq" id="XP_024664413.1">
    <property type="nucleotide sequence ID" value="XM_024808645.1"/>
</dbReference>
<feature type="chain" id="PRO_5015591251" evidence="3">
    <location>
        <begin position="20"/>
        <end position="286"/>
    </location>
</feature>
<organism evidence="5 6">
    <name type="scientific">Wickerhamiella sorbophila</name>
    <dbReference type="NCBI Taxonomy" id="45607"/>
    <lineage>
        <taxon>Eukaryota</taxon>
        <taxon>Fungi</taxon>
        <taxon>Dikarya</taxon>
        <taxon>Ascomycota</taxon>
        <taxon>Saccharomycotina</taxon>
        <taxon>Dipodascomycetes</taxon>
        <taxon>Dipodascales</taxon>
        <taxon>Trichomonascaceae</taxon>
        <taxon>Wickerhamiella</taxon>
    </lineage>
</organism>
<dbReference type="GeneID" id="36515836"/>
<proteinExistence type="predicted"/>
<evidence type="ECO:0000256" key="1">
    <source>
        <dbReference type="ARBA" id="ARBA00022729"/>
    </source>
</evidence>
<dbReference type="InterPro" id="IPR009009">
    <property type="entry name" value="RlpA-like_DPBB"/>
</dbReference>
<evidence type="ECO:0000313" key="5">
    <source>
        <dbReference type="EMBL" id="PRT54468.1"/>
    </source>
</evidence>
<evidence type="ECO:0000259" key="4">
    <source>
        <dbReference type="Pfam" id="PF03330"/>
    </source>
</evidence>
<feature type="compositionally biased region" description="Low complexity" evidence="2">
    <location>
        <begin position="132"/>
        <end position="170"/>
    </location>
</feature>
<dbReference type="Proteomes" id="UP000238350">
    <property type="component" value="Unassembled WGS sequence"/>
</dbReference>
<dbReference type="Gene3D" id="2.40.40.10">
    <property type="entry name" value="RlpA-like domain"/>
    <property type="match status" value="1"/>
</dbReference>
<feature type="region of interest" description="Disordered" evidence="2">
    <location>
        <begin position="117"/>
        <end position="183"/>
    </location>
</feature>
<keyword evidence="6" id="KW-1185">Reference proteome</keyword>
<sequence length="286" mass="28734">MQFALSAVVALLAASPVSAAIVTEVVHVTQYVYQDVNVFVDQNGVPVTTVSSLVSTSEIAGAPTPSTPANPDTLQHSHADHPTSYASIDNNYQYQAPTTETDSPAAAPTTTVAPVAVTTSSPAPAPSPPAETTPAAAPAETTPTAAPVETTTSEPAPAPVTTSSPAPAATQTEGSGSGSGGSGETYTGQATYYTPGLGACGVTNTASDFIAALNVDQFNSFGAMSNGNPVCGKKATITRNGKSVTVTITDKCPGCKYGDLDLSPAAFDAIASEAEGRVDITWSFDS</sequence>
<accession>A0A2T0FHJ0</accession>
<name>A0A2T0FHJ0_9ASCO</name>
<evidence type="ECO:0000256" key="2">
    <source>
        <dbReference type="SAM" id="MobiDB-lite"/>
    </source>
</evidence>
<protein>
    <submittedName>
        <fullName evidence="5">Allergen Asp f 7</fullName>
    </submittedName>
</protein>
<feature type="region of interest" description="Disordered" evidence="2">
    <location>
        <begin position="59"/>
        <end position="86"/>
    </location>
</feature>
<dbReference type="STRING" id="45607.A0A2T0FHJ0"/>
<feature type="domain" description="RlpA-like protein double-psi beta-barrel" evidence="4">
    <location>
        <begin position="231"/>
        <end position="281"/>
    </location>
</feature>
<dbReference type="EMBL" id="NDIQ01000021">
    <property type="protein sequence ID" value="PRT54468.1"/>
    <property type="molecule type" value="Genomic_DNA"/>
</dbReference>
<dbReference type="PANTHER" id="PTHR31836">
    <property type="match status" value="1"/>
</dbReference>
<comment type="caution">
    <text evidence="5">The sequence shown here is derived from an EMBL/GenBank/DDBJ whole genome shotgun (WGS) entry which is preliminary data.</text>
</comment>
<dbReference type="AlphaFoldDB" id="A0A2T0FHJ0"/>
<dbReference type="Pfam" id="PF03330">
    <property type="entry name" value="DPBB_1"/>
    <property type="match status" value="1"/>
</dbReference>
<feature type="signal peptide" evidence="3">
    <location>
        <begin position="1"/>
        <end position="19"/>
    </location>
</feature>
<dbReference type="SUPFAM" id="SSF50685">
    <property type="entry name" value="Barwin-like endoglucanases"/>
    <property type="match status" value="1"/>
</dbReference>
<evidence type="ECO:0000313" key="6">
    <source>
        <dbReference type="Proteomes" id="UP000238350"/>
    </source>
</evidence>
<dbReference type="PANTHER" id="PTHR31836:SF28">
    <property type="entry name" value="SRCR DOMAIN-CONTAINING PROTEIN-RELATED"/>
    <property type="match status" value="1"/>
</dbReference>